<evidence type="ECO:0000313" key="1">
    <source>
        <dbReference type="EMBL" id="KAI0055394.1"/>
    </source>
</evidence>
<gene>
    <name evidence="1" type="ORF">BV25DRAFT_1843004</name>
</gene>
<proteinExistence type="predicted"/>
<comment type="caution">
    <text evidence="1">The sequence shown here is derived from an EMBL/GenBank/DDBJ whole genome shotgun (WGS) entry which is preliminary data.</text>
</comment>
<evidence type="ECO:0000313" key="2">
    <source>
        <dbReference type="Proteomes" id="UP000814140"/>
    </source>
</evidence>
<keyword evidence="2" id="KW-1185">Reference proteome</keyword>
<reference evidence="1" key="2">
    <citation type="journal article" date="2022" name="New Phytol.">
        <title>Evolutionary transition to the ectomycorrhizal habit in the genomes of a hyperdiverse lineage of mushroom-forming fungi.</title>
        <authorList>
            <person name="Looney B."/>
            <person name="Miyauchi S."/>
            <person name="Morin E."/>
            <person name="Drula E."/>
            <person name="Courty P.E."/>
            <person name="Kohler A."/>
            <person name="Kuo A."/>
            <person name="LaButti K."/>
            <person name="Pangilinan J."/>
            <person name="Lipzen A."/>
            <person name="Riley R."/>
            <person name="Andreopoulos W."/>
            <person name="He G."/>
            <person name="Johnson J."/>
            <person name="Nolan M."/>
            <person name="Tritt A."/>
            <person name="Barry K.W."/>
            <person name="Grigoriev I.V."/>
            <person name="Nagy L.G."/>
            <person name="Hibbett D."/>
            <person name="Henrissat B."/>
            <person name="Matheny P.B."/>
            <person name="Labbe J."/>
            <person name="Martin F.M."/>
        </authorList>
    </citation>
    <scope>NUCLEOTIDE SEQUENCE</scope>
    <source>
        <strain evidence="1">HHB10654</strain>
    </source>
</reference>
<name>A0ACB8SG98_9AGAM</name>
<protein>
    <submittedName>
        <fullName evidence="1">Uncharacterized protein</fullName>
    </submittedName>
</protein>
<sequence length="243" mass="27094">MSLSFLNEIRQDLVTIRRGEAVRLYEYVAGSLGLIPWKWPIDAQGMRISPADVIGHRESHNMRWPCCFCRLHRGWVECAVYRATSGPFRGHYIASCAEGRCEYAVNLDRVYRQEELLTKTYPVRGGGRSPDAQAGDSAPPVIPITNRTHLSQESIRRLRIRSIALYHPPASVAPTPFDLLLRLDSHSQPGITVEQFLGLFVQCAACRLVMTMGATNVHHCALLEGNQDAGGHGVIDLTEEDSE</sequence>
<accession>A0ACB8SG98</accession>
<organism evidence="1 2">
    <name type="scientific">Artomyces pyxidatus</name>
    <dbReference type="NCBI Taxonomy" id="48021"/>
    <lineage>
        <taxon>Eukaryota</taxon>
        <taxon>Fungi</taxon>
        <taxon>Dikarya</taxon>
        <taxon>Basidiomycota</taxon>
        <taxon>Agaricomycotina</taxon>
        <taxon>Agaricomycetes</taxon>
        <taxon>Russulales</taxon>
        <taxon>Auriscalpiaceae</taxon>
        <taxon>Artomyces</taxon>
    </lineage>
</organism>
<dbReference type="EMBL" id="MU277294">
    <property type="protein sequence ID" value="KAI0055394.1"/>
    <property type="molecule type" value="Genomic_DNA"/>
</dbReference>
<reference evidence="1" key="1">
    <citation type="submission" date="2021-03" db="EMBL/GenBank/DDBJ databases">
        <authorList>
            <consortium name="DOE Joint Genome Institute"/>
            <person name="Ahrendt S."/>
            <person name="Looney B.P."/>
            <person name="Miyauchi S."/>
            <person name="Morin E."/>
            <person name="Drula E."/>
            <person name="Courty P.E."/>
            <person name="Chicoki N."/>
            <person name="Fauchery L."/>
            <person name="Kohler A."/>
            <person name="Kuo A."/>
            <person name="Labutti K."/>
            <person name="Pangilinan J."/>
            <person name="Lipzen A."/>
            <person name="Riley R."/>
            <person name="Andreopoulos W."/>
            <person name="He G."/>
            <person name="Johnson J."/>
            <person name="Barry K.W."/>
            <person name="Grigoriev I.V."/>
            <person name="Nagy L."/>
            <person name="Hibbett D."/>
            <person name="Henrissat B."/>
            <person name="Matheny P.B."/>
            <person name="Labbe J."/>
            <person name="Martin F."/>
        </authorList>
    </citation>
    <scope>NUCLEOTIDE SEQUENCE</scope>
    <source>
        <strain evidence="1">HHB10654</strain>
    </source>
</reference>
<dbReference type="Proteomes" id="UP000814140">
    <property type="component" value="Unassembled WGS sequence"/>
</dbReference>